<sequence>MSQNARDTAPTSRHGVVALSDTGAQWVLVNMAANVADRLQADAAASNHIGWCEAQHRAIVLTDAQVDHVAGLLSLRDGSPIDLYATPAVFEALSRSLPVLPVLQHYCGVHWHIIPVAGETQCASFRVEQLPHLEFTALATQGPTPPYLAEHETQSAAGHSIAIAVRDRDSGQRLFCAPGAVALGYTELDWMRSADCVLIDGLTTWPADEPEDDWQARRKVLLGVPPRAQGGACPDGFECASDGMVIDL</sequence>
<dbReference type="Proteomes" id="UP000672097">
    <property type="component" value="Unassembled WGS sequence"/>
</dbReference>
<dbReference type="EMBL" id="JAGQDG010000009">
    <property type="protein sequence ID" value="MBQ0937676.1"/>
    <property type="molecule type" value="Genomic_DNA"/>
</dbReference>
<evidence type="ECO:0000313" key="2">
    <source>
        <dbReference type="EMBL" id="MBQ0937676.1"/>
    </source>
</evidence>
<protein>
    <recommendedName>
        <fullName evidence="1">Metallo-beta-lactamase domain-containing protein</fullName>
    </recommendedName>
</protein>
<reference evidence="2 3" key="1">
    <citation type="submission" date="2021-04" db="EMBL/GenBank/DDBJ databases">
        <title>The genome sequence of type strain Ideonella paludis KCTC 32238.</title>
        <authorList>
            <person name="Liu Y."/>
        </authorList>
    </citation>
    <scope>NUCLEOTIDE SEQUENCE [LARGE SCALE GENOMIC DNA]</scope>
    <source>
        <strain evidence="2 3">KCTC 32238</strain>
    </source>
</reference>
<name>A0ABS5E2M8_9BURK</name>
<dbReference type="Gene3D" id="3.60.15.10">
    <property type="entry name" value="Ribonuclease Z/Hydroxyacylglutathione hydrolase-like"/>
    <property type="match status" value="1"/>
</dbReference>
<dbReference type="InterPro" id="IPR036866">
    <property type="entry name" value="RibonucZ/Hydroxyglut_hydro"/>
</dbReference>
<keyword evidence="3" id="KW-1185">Reference proteome</keyword>
<evidence type="ECO:0000259" key="1">
    <source>
        <dbReference type="Pfam" id="PF12706"/>
    </source>
</evidence>
<feature type="domain" description="Metallo-beta-lactamase" evidence="1">
    <location>
        <begin position="55"/>
        <end position="210"/>
    </location>
</feature>
<accession>A0ABS5E2M8</accession>
<organism evidence="2 3">
    <name type="scientific">Ideonella paludis</name>
    <dbReference type="NCBI Taxonomy" id="1233411"/>
    <lineage>
        <taxon>Bacteria</taxon>
        <taxon>Pseudomonadati</taxon>
        <taxon>Pseudomonadota</taxon>
        <taxon>Betaproteobacteria</taxon>
        <taxon>Burkholderiales</taxon>
        <taxon>Sphaerotilaceae</taxon>
        <taxon>Ideonella</taxon>
    </lineage>
</organism>
<dbReference type="Pfam" id="PF12706">
    <property type="entry name" value="Lactamase_B_2"/>
    <property type="match status" value="1"/>
</dbReference>
<evidence type="ECO:0000313" key="3">
    <source>
        <dbReference type="Proteomes" id="UP000672097"/>
    </source>
</evidence>
<dbReference type="RefSeq" id="WP_210811317.1">
    <property type="nucleotide sequence ID" value="NZ_JAGQDG010000009.1"/>
</dbReference>
<comment type="caution">
    <text evidence="2">The sequence shown here is derived from an EMBL/GenBank/DDBJ whole genome shotgun (WGS) entry which is preliminary data.</text>
</comment>
<dbReference type="SUPFAM" id="SSF56281">
    <property type="entry name" value="Metallo-hydrolase/oxidoreductase"/>
    <property type="match status" value="1"/>
</dbReference>
<proteinExistence type="predicted"/>
<dbReference type="InterPro" id="IPR001279">
    <property type="entry name" value="Metallo-B-lactamas"/>
</dbReference>
<gene>
    <name evidence="2" type="ORF">KAK11_20295</name>
</gene>